<feature type="domain" description="YdhG-like" evidence="1">
    <location>
        <begin position="22"/>
        <end position="130"/>
    </location>
</feature>
<dbReference type="Pfam" id="PF08818">
    <property type="entry name" value="DUF1801"/>
    <property type="match status" value="1"/>
</dbReference>
<accession>A0A7X0KI58</accession>
<evidence type="ECO:0000259" key="1">
    <source>
        <dbReference type="Pfam" id="PF08818"/>
    </source>
</evidence>
<dbReference type="AlphaFoldDB" id="A0A7X0KI58"/>
<dbReference type="RefSeq" id="WP_184697294.1">
    <property type="nucleotide sequence ID" value="NZ_BAABEG010000001.1"/>
</dbReference>
<sequence length="141" mass="15021">MAPPPVPRTIIEALSRHPEAVQARLLHIRGLIFEVAAETAGVGPLTETLKWGEPAYLTEASGSGSTVRLGVARSFPGKCAVFFNCNTTLLETFRSHVGGELEFEGNRAVIVPAEAAIPKAALASCLRAALTYHQQKAGFRP</sequence>
<proteinExistence type="predicted"/>
<dbReference type="Proteomes" id="UP000536262">
    <property type="component" value="Unassembled WGS sequence"/>
</dbReference>
<gene>
    <name evidence="2" type="ORF">GGR00_000235</name>
</gene>
<evidence type="ECO:0000313" key="3">
    <source>
        <dbReference type="Proteomes" id="UP000536262"/>
    </source>
</evidence>
<evidence type="ECO:0000313" key="2">
    <source>
        <dbReference type="EMBL" id="MBB6352483.1"/>
    </source>
</evidence>
<name>A0A7X0KI58_9HYPH</name>
<organism evidence="2 3">
    <name type="scientific">Aminobacter aganoensis</name>
    <dbReference type="NCBI Taxonomy" id="83264"/>
    <lineage>
        <taxon>Bacteria</taxon>
        <taxon>Pseudomonadati</taxon>
        <taxon>Pseudomonadota</taxon>
        <taxon>Alphaproteobacteria</taxon>
        <taxon>Hyphomicrobiales</taxon>
        <taxon>Phyllobacteriaceae</taxon>
        <taxon>Aminobacter</taxon>
    </lineage>
</organism>
<protein>
    <recommendedName>
        <fullName evidence="1">YdhG-like domain-containing protein</fullName>
    </recommendedName>
</protein>
<dbReference type="SUPFAM" id="SSF159888">
    <property type="entry name" value="YdhG-like"/>
    <property type="match status" value="1"/>
</dbReference>
<keyword evidence="3" id="KW-1185">Reference proteome</keyword>
<comment type="caution">
    <text evidence="2">The sequence shown here is derived from an EMBL/GenBank/DDBJ whole genome shotgun (WGS) entry which is preliminary data.</text>
</comment>
<dbReference type="InterPro" id="IPR014922">
    <property type="entry name" value="YdhG-like"/>
</dbReference>
<dbReference type="EMBL" id="JACHOU010000001">
    <property type="protein sequence ID" value="MBB6352483.1"/>
    <property type="molecule type" value="Genomic_DNA"/>
</dbReference>
<reference evidence="2 3" key="1">
    <citation type="submission" date="2020-08" db="EMBL/GenBank/DDBJ databases">
        <title>Genomic Encyclopedia of Type Strains, Phase IV (KMG-IV): sequencing the most valuable type-strain genomes for metagenomic binning, comparative biology and taxonomic classification.</title>
        <authorList>
            <person name="Goeker M."/>
        </authorList>
    </citation>
    <scope>NUCLEOTIDE SEQUENCE [LARGE SCALE GENOMIC DNA]</scope>
    <source>
        <strain evidence="2 3">DSM 7051</strain>
    </source>
</reference>